<evidence type="ECO:0000313" key="2">
    <source>
        <dbReference type="EMBL" id="MDI3385657.1"/>
    </source>
</evidence>
<dbReference type="InterPro" id="IPR043917">
    <property type="entry name" value="DUF5753"/>
</dbReference>
<accession>A0ABT6RML1</accession>
<dbReference type="Gene3D" id="1.10.260.40">
    <property type="entry name" value="lambda repressor-like DNA-binding domains"/>
    <property type="match status" value="1"/>
</dbReference>
<dbReference type="InterPro" id="IPR001387">
    <property type="entry name" value="Cro/C1-type_HTH"/>
</dbReference>
<proteinExistence type="predicted"/>
<feature type="domain" description="DUF5753" evidence="1">
    <location>
        <begin position="96"/>
        <end position="271"/>
    </location>
</feature>
<protein>
    <submittedName>
        <fullName evidence="2">Helix-turn-helix transcriptional regulator</fullName>
    </submittedName>
</protein>
<dbReference type="Proteomes" id="UP001224661">
    <property type="component" value="Unassembled WGS sequence"/>
</dbReference>
<dbReference type="InterPro" id="IPR010982">
    <property type="entry name" value="Lambda_DNA-bd_dom_sf"/>
</dbReference>
<evidence type="ECO:0000313" key="3">
    <source>
        <dbReference type="Proteomes" id="UP001224661"/>
    </source>
</evidence>
<organism evidence="2 3">
    <name type="scientific">Streptomyces solicavernae</name>
    <dbReference type="NCBI Taxonomy" id="3043614"/>
    <lineage>
        <taxon>Bacteria</taxon>
        <taxon>Bacillati</taxon>
        <taxon>Actinomycetota</taxon>
        <taxon>Actinomycetes</taxon>
        <taxon>Kitasatosporales</taxon>
        <taxon>Streptomycetaceae</taxon>
        <taxon>Streptomyces</taxon>
    </lineage>
</organism>
<keyword evidence="3" id="KW-1185">Reference proteome</keyword>
<evidence type="ECO:0000259" key="1">
    <source>
        <dbReference type="Pfam" id="PF19054"/>
    </source>
</evidence>
<dbReference type="CDD" id="cd00093">
    <property type="entry name" value="HTH_XRE"/>
    <property type="match status" value="1"/>
</dbReference>
<gene>
    <name evidence="2" type="ORF">QIS99_05410</name>
</gene>
<dbReference type="Pfam" id="PF13560">
    <property type="entry name" value="HTH_31"/>
    <property type="match status" value="1"/>
</dbReference>
<dbReference type="EMBL" id="JASCIR010000003">
    <property type="protein sequence ID" value="MDI3385657.1"/>
    <property type="molecule type" value="Genomic_DNA"/>
</dbReference>
<dbReference type="SUPFAM" id="SSF47413">
    <property type="entry name" value="lambda repressor-like DNA-binding domains"/>
    <property type="match status" value="1"/>
</dbReference>
<dbReference type="Pfam" id="PF19054">
    <property type="entry name" value="DUF5753"/>
    <property type="match status" value="1"/>
</dbReference>
<name>A0ABT6RML1_9ACTN</name>
<sequence>MPPRKDTDASASVSCFYGAELRFHREAAGLTLEQLVEGSYRGISFLSQIERGERRMPEDLARHVDKVLRTDGFFERRCEDAAKARQAGHPLYFVEVPELENRAETLEEWGPFSIPGLLQTEPYMRGQMRYSVPLTPLRTVDERVRARIARAELWNREDRPTYWGILRESVIRKTPLPAAVMADQLEHILDVIRFSRSVLQVVPETAPWHPLMHGMVKVMTFSDAPPLVWTETDFDGRIVDYPATVKEYRRRYDLLRAVALPPEASLDLIEEVARTYKDDAQQGD</sequence>
<comment type="caution">
    <text evidence="2">The sequence shown here is derived from an EMBL/GenBank/DDBJ whole genome shotgun (WGS) entry which is preliminary data.</text>
</comment>
<dbReference type="RefSeq" id="WP_282511013.1">
    <property type="nucleotide sequence ID" value="NZ_JASCIR010000003.1"/>
</dbReference>
<reference evidence="2 3" key="1">
    <citation type="submission" date="2023-05" db="EMBL/GenBank/DDBJ databases">
        <title>Draft genome sequence of Streptomyces sp. B-S-A8 isolated from a cave soil in Thailand.</title>
        <authorList>
            <person name="Chamroensaksri N."/>
            <person name="Muangham S."/>
        </authorList>
    </citation>
    <scope>NUCLEOTIDE SEQUENCE [LARGE SCALE GENOMIC DNA]</scope>
    <source>
        <strain evidence="2 3">B-S-A8</strain>
    </source>
</reference>